<proteinExistence type="inferred from homology"/>
<dbReference type="PANTHER" id="PTHR47690:SF1">
    <property type="entry name" value="GLUCOKINASE"/>
    <property type="match status" value="1"/>
</dbReference>
<accession>A0ABT1Z3V0</accession>
<comment type="similarity">
    <text evidence="3">Belongs to the bacterial glucokinase family.</text>
</comment>
<protein>
    <submittedName>
        <fullName evidence="4">Glucokinase</fullName>
    </submittedName>
</protein>
<evidence type="ECO:0000313" key="5">
    <source>
        <dbReference type="Proteomes" id="UP001165396"/>
    </source>
</evidence>
<dbReference type="Gene3D" id="3.40.367.20">
    <property type="match status" value="1"/>
</dbReference>
<dbReference type="EMBL" id="JANKJG010000012">
    <property type="protein sequence ID" value="MCR8827790.1"/>
    <property type="molecule type" value="Genomic_DNA"/>
</dbReference>
<dbReference type="CDD" id="cd24008">
    <property type="entry name" value="ASKHA_NBD_GLK"/>
    <property type="match status" value="1"/>
</dbReference>
<dbReference type="PANTHER" id="PTHR47690">
    <property type="entry name" value="GLUCOKINASE"/>
    <property type="match status" value="1"/>
</dbReference>
<dbReference type="Pfam" id="PF02685">
    <property type="entry name" value="Glucokinase"/>
    <property type="match status" value="1"/>
</dbReference>
<reference evidence="4" key="1">
    <citation type="submission" date="2022-07" db="EMBL/GenBank/DDBJ databases">
        <title>Pseudosulfitobacter sp. strain AP-MA-4, whole genome sequence.</title>
        <authorList>
            <person name="Jiang Y."/>
        </authorList>
    </citation>
    <scope>NUCLEOTIDE SEQUENCE</scope>
    <source>
        <strain evidence="4">AP-MA-4</strain>
    </source>
</reference>
<sequence length="293" mass="30671">MRWVVADVGGTNTRMAFAQDGKLVTGSVQWFLNDDYPTFADVLVDFVQDAPVDGLCVAIAGPVMPGHVRLTNRDWSFDADQLSMVLGGAKVRIINDLAAVGHALPYLAPDAVVPVVPGRAAPGGQSLVVGIGTGFNVSLAHGNGVMLAEEGHTGLSIGVWRVLQDHLGEKAAAFETVEQVFSGSGLRALHLALGGVEMPSQQIVRDARLTMGVFVTALAALVRDMTFQFMPLGGIYFNGGLARAVVGLPETGEILAAARVQDMFEGTLSDIPMCVVVDDAAALAGCVACLERT</sequence>
<dbReference type="RefSeq" id="WP_258295562.1">
    <property type="nucleotide sequence ID" value="NZ_JANKJG010000012.1"/>
</dbReference>
<gene>
    <name evidence="4" type="ORF">NTA49_14710</name>
</gene>
<dbReference type="SUPFAM" id="SSF53067">
    <property type="entry name" value="Actin-like ATPase domain"/>
    <property type="match status" value="1"/>
</dbReference>
<dbReference type="Gene3D" id="3.30.420.40">
    <property type="match status" value="1"/>
</dbReference>
<dbReference type="Proteomes" id="UP001165396">
    <property type="component" value="Unassembled WGS sequence"/>
</dbReference>
<dbReference type="InterPro" id="IPR003836">
    <property type="entry name" value="Glucokinase"/>
</dbReference>
<keyword evidence="2" id="KW-0418">Kinase</keyword>
<organism evidence="4 5">
    <name type="scientific">Pseudosulfitobacter koreensis</name>
    <dbReference type="NCBI Taxonomy" id="2968472"/>
    <lineage>
        <taxon>Bacteria</taxon>
        <taxon>Pseudomonadati</taxon>
        <taxon>Pseudomonadota</taxon>
        <taxon>Alphaproteobacteria</taxon>
        <taxon>Rhodobacterales</taxon>
        <taxon>Roseobacteraceae</taxon>
        <taxon>Pseudosulfitobacter</taxon>
    </lineage>
</organism>
<comment type="caution">
    <text evidence="4">The sequence shown here is derived from an EMBL/GenBank/DDBJ whole genome shotgun (WGS) entry which is preliminary data.</text>
</comment>
<keyword evidence="1" id="KW-0808">Transferase</keyword>
<evidence type="ECO:0000256" key="3">
    <source>
        <dbReference type="RuleBase" id="RU004046"/>
    </source>
</evidence>
<dbReference type="InterPro" id="IPR043129">
    <property type="entry name" value="ATPase_NBD"/>
</dbReference>
<evidence type="ECO:0000313" key="4">
    <source>
        <dbReference type="EMBL" id="MCR8827790.1"/>
    </source>
</evidence>
<name>A0ABT1Z3V0_9RHOB</name>
<evidence type="ECO:0000256" key="1">
    <source>
        <dbReference type="ARBA" id="ARBA00022679"/>
    </source>
</evidence>
<keyword evidence="5" id="KW-1185">Reference proteome</keyword>
<dbReference type="InterPro" id="IPR050201">
    <property type="entry name" value="Bacterial_glucokinase"/>
</dbReference>
<evidence type="ECO:0000256" key="2">
    <source>
        <dbReference type="ARBA" id="ARBA00022777"/>
    </source>
</evidence>